<sequence>MCWSEGASLAMVGIGTVATVVALRRGEPRAIPAALGYFTFMEALQAAGYQVLNECGAVGNQTVTLLSYLHIALQPIFINAFAMAITPIGVSQAMRRRVYLLSALASAFLLLRLVPLDFWGPCKEGQVLCARQFCTVAGNWHLGWQVPLNDLWGALIGPVSKVIQFPDYLLAVFVLPLFYGAWRFVVFHAAVGPLLAMILTDNPFEMPAIWCLFSIGIVLGGTSSIFRQKVFQGRTV</sequence>
<evidence type="ECO:0000313" key="3">
    <source>
        <dbReference type="Proteomes" id="UP000606730"/>
    </source>
</evidence>
<dbReference type="OrthoDB" id="8548427at2"/>
<evidence type="ECO:0000256" key="1">
    <source>
        <dbReference type="SAM" id="Phobius"/>
    </source>
</evidence>
<keyword evidence="1" id="KW-0472">Membrane</keyword>
<keyword evidence="1" id="KW-0812">Transmembrane</keyword>
<dbReference type="Proteomes" id="UP000606730">
    <property type="component" value="Unassembled WGS sequence"/>
</dbReference>
<feature type="transmembrane region" description="Helical" evidence="1">
    <location>
        <begin position="68"/>
        <end position="86"/>
    </location>
</feature>
<feature type="transmembrane region" description="Helical" evidence="1">
    <location>
        <begin position="6"/>
        <end position="23"/>
    </location>
</feature>
<keyword evidence="1" id="KW-1133">Transmembrane helix</keyword>
<feature type="transmembrane region" description="Helical" evidence="1">
    <location>
        <begin position="30"/>
        <end position="48"/>
    </location>
</feature>
<gene>
    <name evidence="2" type="ORF">GCM10011517_11080</name>
</gene>
<proteinExistence type="predicted"/>
<keyword evidence="3" id="KW-1185">Reference proteome</keyword>
<evidence type="ECO:0000313" key="2">
    <source>
        <dbReference type="EMBL" id="GGE45246.1"/>
    </source>
</evidence>
<feature type="transmembrane region" description="Helical" evidence="1">
    <location>
        <begin position="168"/>
        <end position="196"/>
    </location>
</feature>
<protein>
    <submittedName>
        <fullName evidence="2">Uncharacterized protein</fullName>
    </submittedName>
</protein>
<dbReference type="Pfam" id="PF19069">
    <property type="entry name" value="DUF5765"/>
    <property type="match status" value="1"/>
</dbReference>
<organism evidence="2 3">
    <name type="scientific">Actibacterium pelagium</name>
    <dbReference type="NCBI Taxonomy" id="2029103"/>
    <lineage>
        <taxon>Bacteria</taxon>
        <taxon>Pseudomonadati</taxon>
        <taxon>Pseudomonadota</taxon>
        <taxon>Alphaproteobacteria</taxon>
        <taxon>Rhodobacterales</taxon>
        <taxon>Roseobacteraceae</taxon>
        <taxon>Actibacterium</taxon>
    </lineage>
</organism>
<dbReference type="InterPro" id="IPR043912">
    <property type="entry name" value="DUF5765"/>
</dbReference>
<dbReference type="EMBL" id="BMKN01000001">
    <property type="protein sequence ID" value="GGE45246.1"/>
    <property type="molecule type" value="Genomic_DNA"/>
</dbReference>
<reference evidence="2" key="1">
    <citation type="journal article" date="2014" name="Int. J. Syst. Evol. Microbiol.">
        <title>Complete genome sequence of Corynebacterium casei LMG S-19264T (=DSM 44701T), isolated from a smear-ripened cheese.</title>
        <authorList>
            <consortium name="US DOE Joint Genome Institute (JGI-PGF)"/>
            <person name="Walter F."/>
            <person name="Albersmeier A."/>
            <person name="Kalinowski J."/>
            <person name="Ruckert C."/>
        </authorList>
    </citation>
    <scope>NUCLEOTIDE SEQUENCE</scope>
    <source>
        <strain evidence="2">CGMCC 1.16012</strain>
    </source>
</reference>
<dbReference type="AlphaFoldDB" id="A0A917EJK3"/>
<dbReference type="RefSeq" id="WP_095596053.1">
    <property type="nucleotide sequence ID" value="NZ_BMKN01000001.1"/>
</dbReference>
<accession>A0A917EJK3</accession>
<comment type="caution">
    <text evidence="2">The sequence shown here is derived from an EMBL/GenBank/DDBJ whole genome shotgun (WGS) entry which is preliminary data.</text>
</comment>
<feature type="transmembrane region" description="Helical" evidence="1">
    <location>
        <begin position="208"/>
        <end position="226"/>
    </location>
</feature>
<name>A0A917EJK3_9RHOB</name>
<reference evidence="2" key="2">
    <citation type="submission" date="2020-09" db="EMBL/GenBank/DDBJ databases">
        <authorList>
            <person name="Sun Q."/>
            <person name="Zhou Y."/>
        </authorList>
    </citation>
    <scope>NUCLEOTIDE SEQUENCE</scope>
    <source>
        <strain evidence="2">CGMCC 1.16012</strain>
    </source>
</reference>